<keyword evidence="5 7" id="KW-1133">Transmembrane helix</keyword>
<feature type="transmembrane region" description="Helical" evidence="7">
    <location>
        <begin position="37"/>
        <end position="58"/>
    </location>
</feature>
<dbReference type="AlphaFoldDB" id="A0A1M4U6U4"/>
<feature type="transmembrane region" description="Helical" evidence="7">
    <location>
        <begin position="104"/>
        <end position="123"/>
    </location>
</feature>
<keyword evidence="4 7" id="KW-0812">Transmembrane</keyword>
<dbReference type="Gene3D" id="1.20.1250.20">
    <property type="entry name" value="MFS general substrate transporter like domains"/>
    <property type="match status" value="1"/>
</dbReference>
<proteinExistence type="predicted"/>
<dbReference type="SUPFAM" id="SSF103473">
    <property type="entry name" value="MFS general substrate transporter"/>
    <property type="match status" value="1"/>
</dbReference>
<feature type="transmembrane region" description="Helical" evidence="7">
    <location>
        <begin position="70"/>
        <end position="92"/>
    </location>
</feature>
<keyword evidence="2" id="KW-0813">Transport</keyword>
<evidence type="ECO:0000256" key="1">
    <source>
        <dbReference type="ARBA" id="ARBA00004651"/>
    </source>
</evidence>
<dbReference type="PANTHER" id="PTHR43124">
    <property type="entry name" value="PURINE EFFLUX PUMP PBUE"/>
    <property type="match status" value="1"/>
</dbReference>
<gene>
    <name evidence="9" type="ORF">SAMN05444392_101841</name>
</gene>
<evidence type="ECO:0000259" key="8">
    <source>
        <dbReference type="PROSITE" id="PS50850"/>
    </source>
</evidence>
<evidence type="ECO:0000256" key="2">
    <source>
        <dbReference type="ARBA" id="ARBA00022448"/>
    </source>
</evidence>
<evidence type="ECO:0000256" key="7">
    <source>
        <dbReference type="SAM" id="Phobius"/>
    </source>
</evidence>
<evidence type="ECO:0000256" key="4">
    <source>
        <dbReference type="ARBA" id="ARBA00022692"/>
    </source>
</evidence>
<evidence type="ECO:0000313" key="9">
    <source>
        <dbReference type="EMBL" id="SHE52363.1"/>
    </source>
</evidence>
<reference evidence="9 10" key="1">
    <citation type="submission" date="2016-11" db="EMBL/GenBank/DDBJ databases">
        <authorList>
            <person name="Jaros S."/>
            <person name="Januszkiewicz K."/>
            <person name="Wedrychowicz H."/>
        </authorList>
    </citation>
    <scope>NUCLEOTIDE SEQUENCE [LARGE SCALE GENOMIC DNA]</scope>
    <source>
        <strain evidence="9 10">DSM 44666</strain>
    </source>
</reference>
<dbReference type="Proteomes" id="UP000184476">
    <property type="component" value="Unassembled WGS sequence"/>
</dbReference>
<evidence type="ECO:0000256" key="3">
    <source>
        <dbReference type="ARBA" id="ARBA00022475"/>
    </source>
</evidence>
<evidence type="ECO:0000256" key="5">
    <source>
        <dbReference type="ARBA" id="ARBA00022989"/>
    </source>
</evidence>
<dbReference type="InterPro" id="IPR050189">
    <property type="entry name" value="MFS_Efflux_Transporters"/>
</dbReference>
<evidence type="ECO:0000256" key="6">
    <source>
        <dbReference type="ARBA" id="ARBA00023136"/>
    </source>
</evidence>
<keyword evidence="3" id="KW-1003">Cell membrane</keyword>
<evidence type="ECO:0000313" key="10">
    <source>
        <dbReference type="Proteomes" id="UP000184476"/>
    </source>
</evidence>
<keyword evidence="6 7" id="KW-0472">Membrane</keyword>
<organism evidence="9 10">
    <name type="scientific">Seinonella peptonophila</name>
    <dbReference type="NCBI Taxonomy" id="112248"/>
    <lineage>
        <taxon>Bacteria</taxon>
        <taxon>Bacillati</taxon>
        <taxon>Bacillota</taxon>
        <taxon>Bacilli</taxon>
        <taxon>Bacillales</taxon>
        <taxon>Thermoactinomycetaceae</taxon>
        <taxon>Seinonella</taxon>
    </lineage>
</organism>
<feature type="domain" description="Major facilitator superfamily (MFS) profile" evidence="8">
    <location>
        <begin position="1"/>
        <end position="126"/>
    </location>
</feature>
<sequence length="138" mass="14703">MITGRTADRYTMQTLFLGLLLLGTSLLLFAFFADNSIMTVIVVILIGLTGVPMNPAMVTRVIRIGNAGTLVNSIHGSIISLGVAVGSSIGGMTIDAGLGLRSTIWVGFILAILGLITLLPFMIRSKNMSHHDKEITFI</sequence>
<name>A0A1M4U6U4_9BACL</name>
<dbReference type="GO" id="GO:0005886">
    <property type="term" value="C:plasma membrane"/>
    <property type="evidence" value="ECO:0007669"/>
    <property type="project" value="UniProtKB-SubCell"/>
</dbReference>
<accession>A0A1M4U6U4</accession>
<dbReference type="Pfam" id="PF07690">
    <property type="entry name" value="MFS_1"/>
    <property type="match status" value="1"/>
</dbReference>
<dbReference type="InterPro" id="IPR036259">
    <property type="entry name" value="MFS_trans_sf"/>
</dbReference>
<dbReference type="InterPro" id="IPR011701">
    <property type="entry name" value="MFS"/>
</dbReference>
<feature type="transmembrane region" description="Helical" evidence="7">
    <location>
        <begin position="12"/>
        <end position="31"/>
    </location>
</feature>
<protein>
    <submittedName>
        <fullName evidence="9">Major Facilitator Superfamily protein</fullName>
    </submittedName>
</protein>
<dbReference type="PANTHER" id="PTHR43124:SF8">
    <property type="entry name" value="INNER MEMBRANE TRANSPORT PROTEIN YDHP"/>
    <property type="match status" value="1"/>
</dbReference>
<dbReference type="EMBL" id="FQVL01000001">
    <property type="protein sequence ID" value="SHE52363.1"/>
    <property type="molecule type" value="Genomic_DNA"/>
</dbReference>
<dbReference type="InterPro" id="IPR020846">
    <property type="entry name" value="MFS_dom"/>
</dbReference>
<dbReference type="PROSITE" id="PS50850">
    <property type="entry name" value="MFS"/>
    <property type="match status" value="1"/>
</dbReference>
<dbReference type="GO" id="GO:0022857">
    <property type="term" value="F:transmembrane transporter activity"/>
    <property type="evidence" value="ECO:0007669"/>
    <property type="project" value="InterPro"/>
</dbReference>
<keyword evidence="10" id="KW-1185">Reference proteome</keyword>
<dbReference type="STRING" id="112248.SAMN05444392_101841"/>
<comment type="subcellular location">
    <subcellularLocation>
        <location evidence="1">Cell membrane</location>
        <topology evidence="1">Multi-pass membrane protein</topology>
    </subcellularLocation>
</comment>